<dbReference type="EMBL" id="JACXVP010000004">
    <property type="protein sequence ID" value="KAG5610059.1"/>
    <property type="molecule type" value="Genomic_DNA"/>
</dbReference>
<proteinExistence type="predicted"/>
<evidence type="ECO:0000313" key="1">
    <source>
        <dbReference type="EMBL" id="KAG5610059.1"/>
    </source>
</evidence>
<keyword evidence="2" id="KW-1185">Reference proteome</keyword>
<sequence length="116" mass="13184">QWSQLVLRGQPARFEVQASPKADLRNGASWSGGEKQRVLMFERPPKQGRLLRPKQSSKFVPRGKSARMEVQNERQSIPGFLGIQNSIFIFCQNFSLKFGETLAMEPVCPEEQTDAF</sequence>
<protein>
    <submittedName>
        <fullName evidence="1">Uncharacterized protein</fullName>
    </submittedName>
</protein>
<gene>
    <name evidence="1" type="ORF">H5410_021340</name>
</gene>
<accession>A0A9J5ZAQ0</accession>
<evidence type="ECO:0000313" key="2">
    <source>
        <dbReference type="Proteomes" id="UP000824120"/>
    </source>
</evidence>
<dbReference type="Proteomes" id="UP000824120">
    <property type="component" value="Chromosome 4"/>
</dbReference>
<feature type="non-terminal residue" evidence="1">
    <location>
        <position position="116"/>
    </location>
</feature>
<organism evidence="1 2">
    <name type="scientific">Solanum commersonii</name>
    <name type="common">Commerson's wild potato</name>
    <name type="synonym">Commerson's nightshade</name>
    <dbReference type="NCBI Taxonomy" id="4109"/>
    <lineage>
        <taxon>Eukaryota</taxon>
        <taxon>Viridiplantae</taxon>
        <taxon>Streptophyta</taxon>
        <taxon>Embryophyta</taxon>
        <taxon>Tracheophyta</taxon>
        <taxon>Spermatophyta</taxon>
        <taxon>Magnoliopsida</taxon>
        <taxon>eudicotyledons</taxon>
        <taxon>Gunneridae</taxon>
        <taxon>Pentapetalae</taxon>
        <taxon>asterids</taxon>
        <taxon>lamiids</taxon>
        <taxon>Solanales</taxon>
        <taxon>Solanaceae</taxon>
        <taxon>Solanoideae</taxon>
        <taxon>Solaneae</taxon>
        <taxon>Solanum</taxon>
    </lineage>
</organism>
<reference evidence="1 2" key="1">
    <citation type="submission" date="2020-09" db="EMBL/GenBank/DDBJ databases">
        <title>De no assembly of potato wild relative species, Solanum commersonii.</title>
        <authorList>
            <person name="Cho K."/>
        </authorList>
    </citation>
    <scope>NUCLEOTIDE SEQUENCE [LARGE SCALE GENOMIC DNA]</scope>
    <source>
        <strain evidence="1">LZ3.2</strain>
        <tissue evidence="1">Leaf</tissue>
    </source>
</reference>
<name>A0A9J5ZAQ0_SOLCO</name>
<dbReference type="AlphaFoldDB" id="A0A9J5ZAQ0"/>
<comment type="caution">
    <text evidence="1">The sequence shown here is derived from an EMBL/GenBank/DDBJ whole genome shotgun (WGS) entry which is preliminary data.</text>
</comment>